<evidence type="ECO:0000256" key="12">
    <source>
        <dbReference type="ARBA" id="ARBA00044550"/>
    </source>
</evidence>
<comment type="similarity">
    <text evidence="1">Belongs to the helicase family. RecQ subfamily.</text>
</comment>
<evidence type="ECO:0000256" key="5">
    <source>
        <dbReference type="ARBA" id="ARBA00022806"/>
    </source>
</evidence>
<dbReference type="EC" id="5.6.2.4" evidence="10"/>
<dbReference type="SMART" id="SM00490">
    <property type="entry name" value="HELICc"/>
    <property type="match status" value="1"/>
</dbReference>
<dbReference type="Proteomes" id="UP001424741">
    <property type="component" value="Unassembled WGS sequence"/>
</dbReference>
<dbReference type="InterPro" id="IPR001650">
    <property type="entry name" value="Helicase_C-like"/>
</dbReference>
<evidence type="ECO:0000256" key="1">
    <source>
        <dbReference type="ARBA" id="ARBA00005446"/>
    </source>
</evidence>
<dbReference type="PANTHER" id="PTHR13710:SF105">
    <property type="entry name" value="ATP-DEPENDENT DNA HELICASE Q1"/>
    <property type="match status" value="1"/>
</dbReference>
<protein>
    <recommendedName>
        <fullName evidence="11">ATP-dependent DNA helicase RecQ</fullName>
        <ecNumber evidence="10">5.6.2.4</ecNumber>
    </recommendedName>
    <alternativeName>
        <fullName evidence="12">DNA 3'-5' helicase RecQ</fullName>
    </alternativeName>
</protein>
<feature type="domain" description="Helicase C-terminal" evidence="14">
    <location>
        <begin position="217"/>
        <end position="364"/>
    </location>
</feature>
<dbReference type="EMBL" id="BAABRL010000001">
    <property type="protein sequence ID" value="GAA5493940.1"/>
    <property type="molecule type" value="Genomic_DNA"/>
</dbReference>
<evidence type="ECO:0000313" key="15">
    <source>
        <dbReference type="EMBL" id="GAA5493940.1"/>
    </source>
</evidence>
<dbReference type="SMART" id="SM00487">
    <property type="entry name" value="DEXDc"/>
    <property type="match status" value="1"/>
</dbReference>
<evidence type="ECO:0000256" key="10">
    <source>
        <dbReference type="ARBA" id="ARBA00034808"/>
    </source>
</evidence>
<evidence type="ECO:0000256" key="2">
    <source>
        <dbReference type="ARBA" id="ARBA00022723"/>
    </source>
</evidence>
<evidence type="ECO:0000259" key="14">
    <source>
        <dbReference type="PROSITE" id="PS51194"/>
    </source>
</evidence>
<evidence type="ECO:0000256" key="9">
    <source>
        <dbReference type="ARBA" id="ARBA00034617"/>
    </source>
</evidence>
<evidence type="ECO:0000313" key="16">
    <source>
        <dbReference type="Proteomes" id="UP001424741"/>
    </source>
</evidence>
<keyword evidence="7" id="KW-0238">DNA-binding</keyword>
<evidence type="ECO:0000256" key="7">
    <source>
        <dbReference type="ARBA" id="ARBA00023125"/>
    </source>
</evidence>
<sequence length="638" mass="72490">MTDSLSLALHEHFGHSRFRPLQREIIESLLQGNNTLAILPTGGGKSLTYQLPSLLQDGLTIVISPLLSLIRDQTEALNRKGIHVARLDSTQSTEEKNEAIQELKSGKVKLFYTSPESLARPDLLESLKSINISLIAIDEAHCISEWGHSFRPSYLYLPKLIRKLKPQAVLALTATATKKTASSIRKLFKIKQSEQFSSSHRRANLQFRIVPTLTDSKKSHLLEALTNPAKLPAVVYVMRQEHCEEIAHFLSSHGLNTRSYHAGLNNDARNKIQDAFLKDEIEIVVATIAFGMGVDKSNIRSVIHYHLPKSPEGWMQESGRAGRDGLESHCLLLACQDDTIPLQNFTEAKRVSKTTLTNFLTKLYSQGKLAKISPYHARVQHDIQSSVMDITLAHLEIKGHLQYKESSWRYIKLYPLYGRPDSLESYPPKVRKALQHILSLEDRYDTHCSQEDFGISTTVLWKHLLCLQQSGSYKLMKSGWLWHFAIKNPETDLELLTDELFTTLDTQRNQEILKLQQVVKIANSASCLPNQLAKWFGEKVSDPCGVCSSCKGEKRPRKLPQSKLPELSETQLSILHELIEHPKKRFKTNQQLTRFLCGIGSPYLRHYWLNKHKYFGLLAEYPYEDVLAHVRASLNAHD</sequence>
<comment type="caution">
    <text evidence="15">The sequence shown here is derived from an EMBL/GenBank/DDBJ whole genome shotgun (WGS) entry which is preliminary data.</text>
</comment>
<dbReference type="InterPro" id="IPR004589">
    <property type="entry name" value="DNA_helicase_ATP-dep_RecQ"/>
</dbReference>
<dbReference type="PROSITE" id="PS51192">
    <property type="entry name" value="HELICASE_ATP_BIND_1"/>
    <property type="match status" value="1"/>
</dbReference>
<reference evidence="15 16" key="1">
    <citation type="submission" date="2024-02" db="EMBL/GenBank/DDBJ databases">
        <title>Rubritalea halochordaticola NBRC 107102.</title>
        <authorList>
            <person name="Ichikawa N."/>
            <person name="Katano-Makiyama Y."/>
            <person name="Hidaka K."/>
        </authorList>
    </citation>
    <scope>NUCLEOTIDE SEQUENCE [LARGE SCALE GENOMIC DNA]</scope>
    <source>
        <strain evidence="15 16">NBRC 107102</strain>
    </source>
</reference>
<evidence type="ECO:0000256" key="4">
    <source>
        <dbReference type="ARBA" id="ARBA00022801"/>
    </source>
</evidence>
<accession>A0ABP9UW52</accession>
<keyword evidence="8" id="KW-0413">Isomerase</keyword>
<dbReference type="NCBIfam" id="TIGR00614">
    <property type="entry name" value="recQ_fam"/>
    <property type="match status" value="1"/>
</dbReference>
<dbReference type="PROSITE" id="PS51194">
    <property type="entry name" value="HELICASE_CTER"/>
    <property type="match status" value="1"/>
</dbReference>
<feature type="domain" description="Helicase ATP-binding" evidence="13">
    <location>
        <begin position="26"/>
        <end position="194"/>
    </location>
</feature>
<dbReference type="Pfam" id="PF00271">
    <property type="entry name" value="Helicase_C"/>
    <property type="match status" value="1"/>
</dbReference>
<evidence type="ECO:0000256" key="11">
    <source>
        <dbReference type="ARBA" id="ARBA00044535"/>
    </source>
</evidence>
<organism evidence="15 16">
    <name type="scientific">Rubritalea halochordaticola</name>
    <dbReference type="NCBI Taxonomy" id="714537"/>
    <lineage>
        <taxon>Bacteria</taxon>
        <taxon>Pseudomonadati</taxon>
        <taxon>Verrucomicrobiota</taxon>
        <taxon>Verrucomicrobiia</taxon>
        <taxon>Verrucomicrobiales</taxon>
        <taxon>Rubritaleaceae</taxon>
        <taxon>Rubritalea</taxon>
    </lineage>
</organism>
<name>A0ABP9UW52_9BACT</name>
<evidence type="ECO:0000259" key="13">
    <source>
        <dbReference type="PROSITE" id="PS51192"/>
    </source>
</evidence>
<dbReference type="Gene3D" id="3.40.50.300">
    <property type="entry name" value="P-loop containing nucleotide triphosphate hydrolases"/>
    <property type="match status" value="2"/>
</dbReference>
<dbReference type="GO" id="GO:0004386">
    <property type="term" value="F:helicase activity"/>
    <property type="evidence" value="ECO:0007669"/>
    <property type="project" value="UniProtKB-KW"/>
</dbReference>
<keyword evidence="16" id="KW-1185">Reference proteome</keyword>
<dbReference type="Gene3D" id="1.10.10.10">
    <property type="entry name" value="Winged helix-like DNA-binding domain superfamily/Winged helix DNA-binding domain"/>
    <property type="match status" value="1"/>
</dbReference>
<dbReference type="InterPro" id="IPR036388">
    <property type="entry name" value="WH-like_DNA-bd_sf"/>
</dbReference>
<evidence type="ECO:0000256" key="3">
    <source>
        <dbReference type="ARBA" id="ARBA00022741"/>
    </source>
</evidence>
<keyword evidence="6" id="KW-0067">ATP-binding</keyword>
<keyword evidence="4" id="KW-0378">Hydrolase</keyword>
<dbReference type="Pfam" id="PF00270">
    <property type="entry name" value="DEAD"/>
    <property type="match status" value="1"/>
</dbReference>
<keyword evidence="2" id="KW-0479">Metal-binding</keyword>
<dbReference type="InterPro" id="IPR014001">
    <property type="entry name" value="Helicase_ATP-bd"/>
</dbReference>
<proteinExistence type="inferred from homology"/>
<dbReference type="InterPro" id="IPR027417">
    <property type="entry name" value="P-loop_NTPase"/>
</dbReference>
<keyword evidence="3" id="KW-0547">Nucleotide-binding</keyword>
<dbReference type="CDD" id="cd17920">
    <property type="entry name" value="DEXHc_RecQ"/>
    <property type="match status" value="1"/>
</dbReference>
<dbReference type="PANTHER" id="PTHR13710">
    <property type="entry name" value="DNA HELICASE RECQ FAMILY MEMBER"/>
    <property type="match status" value="1"/>
</dbReference>
<evidence type="ECO:0000256" key="8">
    <source>
        <dbReference type="ARBA" id="ARBA00023235"/>
    </source>
</evidence>
<dbReference type="Pfam" id="PF16124">
    <property type="entry name" value="RecQ_Zn_bind"/>
    <property type="match status" value="1"/>
</dbReference>
<dbReference type="InterPro" id="IPR011545">
    <property type="entry name" value="DEAD/DEAH_box_helicase_dom"/>
</dbReference>
<dbReference type="RefSeq" id="WP_346187002.1">
    <property type="nucleotide sequence ID" value="NZ_BAABRL010000001.1"/>
</dbReference>
<dbReference type="InterPro" id="IPR032284">
    <property type="entry name" value="RecQ_Zn-bd"/>
</dbReference>
<dbReference type="SUPFAM" id="SSF52540">
    <property type="entry name" value="P-loop containing nucleoside triphosphate hydrolases"/>
    <property type="match status" value="1"/>
</dbReference>
<keyword evidence="5 15" id="KW-0347">Helicase</keyword>
<evidence type="ECO:0000256" key="6">
    <source>
        <dbReference type="ARBA" id="ARBA00022840"/>
    </source>
</evidence>
<gene>
    <name evidence="15" type="primary">srmB</name>
    <name evidence="15" type="ORF">Rhal01_00092</name>
</gene>
<comment type="catalytic activity">
    <reaction evidence="9">
        <text>Couples ATP hydrolysis with the unwinding of duplex DNA by translocating in the 3'-5' direction.</text>
        <dbReference type="EC" id="5.6.2.4"/>
    </reaction>
</comment>